<evidence type="ECO:0000313" key="1">
    <source>
        <dbReference type="EMBL" id="KAF0024603.1"/>
    </source>
</evidence>
<name>A0A6A4RRF0_SCOMX</name>
<comment type="caution">
    <text evidence="1">The sequence shown here is derived from an EMBL/GenBank/DDBJ whole genome shotgun (WGS) entry which is preliminary data.</text>
</comment>
<gene>
    <name evidence="1" type="ORF">F2P81_023405</name>
</gene>
<reference evidence="1 2" key="1">
    <citation type="submission" date="2019-06" db="EMBL/GenBank/DDBJ databases">
        <title>Draft genomes of female and male turbot (Scophthalmus maximus).</title>
        <authorList>
            <person name="Xu H."/>
            <person name="Xu X.-W."/>
            <person name="Shao C."/>
            <person name="Chen S."/>
        </authorList>
    </citation>
    <scope>NUCLEOTIDE SEQUENCE [LARGE SCALE GENOMIC DNA]</scope>
    <source>
        <strain evidence="1">Ysfricsl-2016a</strain>
        <tissue evidence="1">Blood</tissue>
    </source>
</reference>
<dbReference type="Proteomes" id="UP000438429">
    <property type="component" value="Unassembled WGS sequence"/>
</dbReference>
<evidence type="ECO:0000313" key="2">
    <source>
        <dbReference type="Proteomes" id="UP000438429"/>
    </source>
</evidence>
<sequence length="192" mass="21600">MAGTVHTVVNGGAVVRASEEQQSTIDETRGGSLVSLLQALVEERVAAGFNRYTRDLVCILGNTQGQAKMAVYVSRKRKVEGNLHVESVPVCVNLIKARLLVDLNFYRTAGQRSRRPDGSHSNDEKRACKGSCMIRFANLHVKCSYTADRVLRGNPMILEHTVAVLCRRFLFWMLVEWNQQVMEKVMMLSMKE</sequence>
<organism evidence="1 2">
    <name type="scientific">Scophthalmus maximus</name>
    <name type="common">Turbot</name>
    <name type="synonym">Psetta maxima</name>
    <dbReference type="NCBI Taxonomy" id="52904"/>
    <lineage>
        <taxon>Eukaryota</taxon>
        <taxon>Metazoa</taxon>
        <taxon>Chordata</taxon>
        <taxon>Craniata</taxon>
        <taxon>Vertebrata</taxon>
        <taxon>Euteleostomi</taxon>
        <taxon>Actinopterygii</taxon>
        <taxon>Neopterygii</taxon>
        <taxon>Teleostei</taxon>
        <taxon>Neoteleostei</taxon>
        <taxon>Acanthomorphata</taxon>
        <taxon>Carangaria</taxon>
        <taxon>Pleuronectiformes</taxon>
        <taxon>Pleuronectoidei</taxon>
        <taxon>Scophthalmidae</taxon>
        <taxon>Scophthalmus</taxon>
    </lineage>
</organism>
<dbReference type="EMBL" id="VEVO01000021">
    <property type="protein sequence ID" value="KAF0024603.1"/>
    <property type="molecule type" value="Genomic_DNA"/>
</dbReference>
<accession>A0A6A4RRF0</accession>
<protein>
    <submittedName>
        <fullName evidence="1">Uncharacterized protein</fullName>
    </submittedName>
</protein>
<proteinExistence type="predicted"/>
<dbReference type="AlphaFoldDB" id="A0A6A4RRF0"/>